<evidence type="ECO:0000256" key="2">
    <source>
        <dbReference type="ARBA" id="ARBA00022448"/>
    </source>
</evidence>
<keyword evidence="6 9" id="KW-1133">Transmembrane helix</keyword>
<keyword evidence="4 9" id="KW-0812">Transmembrane</keyword>
<keyword evidence="3" id="KW-1003">Cell membrane</keyword>
<evidence type="ECO:0000256" key="5">
    <source>
        <dbReference type="ARBA" id="ARBA00022927"/>
    </source>
</evidence>
<dbReference type="EMBL" id="UOFT01000034">
    <property type="protein sequence ID" value="VAW93590.1"/>
    <property type="molecule type" value="Genomic_DNA"/>
</dbReference>
<dbReference type="GO" id="GO:0006605">
    <property type="term" value="P:protein targeting"/>
    <property type="evidence" value="ECO:0007669"/>
    <property type="project" value="InterPro"/>
</dbReference>
<dbReference type="InterPro" id="IPR001901">
    <property type="entry name" value="Translocase_SecE/Sec61-g"/>
</dbReference>
<evidence type="ECO:0000256" key="3">
    <source>
        <dbReference type="ARBA" id="ARBA00022475"/>
    </source>
</evidence>
<feature type="transmembrane region" description="Helical" evidence="9">
    <location>
        <begin position="6"/>
        <end position="21"/>
    </location>
</feature>
<dbReference type="GO" id="GO:0008320">
    <property type="term" value="F:protein transmembrane transporter activity"/>
    <property type="evidence" value="ECO:0007669"/>
    <property type="project" value="InterPro"/>
</dbReference>
<dbReference type="GO" id="GO:0006886">
    <property type="term" value="P:intracellular protein transport"/>
    <property type="evidence" value="ECO:0007669"/>
    <property type="project" value="InterPro"/>
</dbReference>
<evidence type="ECO:0000256" key="4">
    <source>
        <dbReference type="ARBA" id="ARBA00022692"/>
    </source>
</evidence>
<feature type="transmembrane region" description="Helical" evidence="9">
    <location>
        <begin position="83"/>
        <end position="109"/>
    </location>
</feature>
<reference evidence="10" key="1">
    <citation type="submission" date="2018-06" db="EMBL/GenBank/DDBJ databases">
        <authorList>
            <person name="Zhirakovskaya E."/>
        </authorList>
    </citation>
    <scope>NUCLEOTIDE SEQUENCE</scope>
</reference>
<evidence type="ECO:0000256" key="7">
    <source>
        <dbReference type="ARBA" id="ARBA00023010"/>
    </source>
</evidence>
<comment type="subcellular location">
    <subcellularLocation>
        <location evidence="1">Membrane</location>
    </subcellularLocation>
</comment>
<dbReference type="GO" id="GO:0009306">
    <property type="term" value="P:protein secretion"/>
    <property type="evidence" value="ECO:0007669"/>
    <property type="project" value="InterPro"/>
</dbReference>
<dbReference type="NCBIfam" id="TIGR00964">
    <property type="entry name" value="secE_bact"/>
    <property type="match status" value="1"/>
</dbReference>
<dbReference type="GO" id="GO:0005886">
    <property type="term" value="C:plasma membrane"/>
    <property type="evidence" value="ECO:0007669"/>
    <property type="project" value="TreeGrafter"/>
</dbReference>
<feature type="transmembrane region" description="Helical" evidence="9">
    <location>
        <begin position="28"/>
        <end position="47"/>
    </location>
</feature>
<evidence type="ECO:0000256" key="1">
    <source>
        <dbReference type="ARBA" id="ARBA00004370"/>
    </source>
</evidence>
<dbReference type="PROSITE" id="PS01067">
    <property type="entry name" value="SECE_SEC61G"/>
    <property type="match status" value="1"/>
</dbReference>
<keyword evidence="8 9" id="KW-0472">Membrane</keyword>
<dbReference type="Gene3D" id="1.20.5.1030">
    <property type="entry name" value="Preprotein translocase secy subunit"/>
    <property type="match status" value="1"/>
</dbReference>
<evidence type="ECO:0000256" key="8">
    <source>
        <dbReference type="ARBA" id="ARBA00023136"/>
    </source>
</evidence>
<dbReference type="PANTHER" id="PTHR33910">
    <property type="entry name" value="PROTEIN TRANSLOCASE SUBUNIT SECE"/>
    <property type="match status" value="1"/>
</dbReference>
<dbReference type="Pfam" id="PF00584">
    <property type="entry name" value="SecE"/>
    <property type="match status" value="1"/>
</dbReference>
<dbReference type="InterPro" id="IPR038379">
    <property type="entry name" value="SecE_sf"/>
</dbReference>
<keyword evidence="2" id="KW-0813">Transport</keyword>
<evidence type="ECO:0000313" key="10">
    <source>
        <dbReference type="EMBL" id="VAW93590.1"/>
    </source>
</evidence>
<dbReference type="AlphaFoldDB" id="A0A3B0ZWI3"/>
<dbReference type="InterPro" id="IPR005807">
    <property type="entry name" value="SecE_bac"/>
</dbReference>
<dbReference type="GO" id="GO:0043952">
    <property type="term" value="P:protein transport by the Sec complex"/>
    <property type="evidence" value="ECO:0007669"/>
    <property type="project" value="TreeGrafter"/>
</dbReference>
<keyword evidence="5" id="KW-0653">Protein transport</keyword>
<evidence type="ECO:0000256" key="6">
    <source>
        <dbReference type="ARBA" id="ARBA00022989"/>
    </source>
</evidence>
<keyword evidence="7" id="KW-0811">Translocation</keyword>
<gene>
    <name evidence="10" type="ORF">MNBD_GAMMA23-647</name>
</gene>
<organism evidence="10">
    <name type="scientific">hydrothermal vent metagenome</name>
    <dbReference type="NCBI Taxonomy" id="652676"/>
    <lineage>
        <taxon>unclassified sequences</taxon>
        <taxon>metagenomes</taxon>
        <taxon>ecological metagenomes</taxon>
    </lineage>
</organism>
<dbReference type="PRINTS" id="PR01650">
    <property type="entry name" value="SECETRNLCASE"/>
</dbReference>
<proteinExistence type="inferred from homology"/>
<evidence type="ECO:0000256" key="9">
    <source>
        <dbReference type="SAM" id="Phobius"/>
    </source>
</evidence>
<dbReference type="PANTHER" id="PTHR33910:SF1">
    <property type="entry name" value="PROTEIN TRANSLOCASE SUBUNIT SECE"/>
    <property type="match status" value="1"/>
</dbReference>
<protein>
    <submittedName>
        <fullName evidence="10">Protein translocase subunit SecE</fullName>
    </submittedName>
</protein>
<dbReference type="HAMAP" id="MF_00422">
    <property type="entry name" value="SecE"/>
    <property type="match status" value="1"/>
</dbReference>
<name>A0A3B0ZWI3_9ZZZZ</name>
<accession>A0A3B0ZWI3</accession>
<sequence>MDKIKFAIVLALVVAGIYGFYHYADEAFLFRVLGLLAIIAVAFGIAVTTQAGTNGVNFGRAAVVEMRKTVWPTKKETMQTTGIVIVMVIIMGLVLWLFDTILVSIIRWLTS</sequence>